<comment type="similarity">
    <text evidence="2 9">Belongs to the SPCS2 family.</text>
</comment>
<comment type="subcellular location">
    <subcellularLocation>
        <location evidence="1 9">Endoplasmic reticulum membrane</location>
        <topology evidence="1 9">Multi-pass membrane protein</topology>
    </subcellularLocation>
</comment>
<dbReference type="GO" id="GO:0006465">
    <property type="term" value="P:signal peptide processing"/>
    <property type="evidence" value="ECO:0007669"/>
    <property type="project" value="UniProtKB-UniRule"/>
</dbReference>
<gene>
    <name evidence="11" type="ORF">GOCE00092_LOCUS11069</name>
</gene>
<feature type="transmembrane region" description="Helical" evidence="9">
    <location>
        <begin position="66"/>
        <end position="86"/>
    </location>
</feature>
<keyword evidence="5 9" id="KW-0256">Endoplasmic reticulum</keyword>
<evidence type="ECO:0000256" key="1">
    <source>
        <dbReference type="ARBA" id="ARBA00004477"/>
    </source>
</evidence>
<evidence type="ECO:0000256" key="4">
    <source>
        <dbReference type="ARBA" id="ARBA00022692"/>
    </source>
</evidence>
<dbReference type="EMBL" id="HBGK01021666">
    <property type="protein sequence ID" value="CAD9282158.1"/>
    <property type="molecule type" value="Transcribed_RNA"/>
</dbReference>
<keyword evidence="7 9" id="KW-0472">Membrane</keyword>
<dbReference type="Pfam" id="PF06703">
    <property type="entry name" value="SPC25"/>
    <property type="match status" value="1"/>
</dbReference>
<evidence type="ECO:0000256" key="8">
    <source>
        <dbReference type="ARBA" id="ARBA00045608"/>
    </source>
</evidence>
<feature type="transmembrane region" description="Helical" evidence="9">
    <location>
        <begin position="92"/>
        <end position="114"/>
    </location>
</feature>
<keyword evidence="4 9" id="KW-0812">Transmembrane</keyword>
<organism evidence="11">
    <name type="scientific">Grammatophora oceanica</name>
    <dbReference type="NCBI Taxonomy" id="210454"/>
    <lineage>
        <taxon>Eukaryota</taxon>
        <taxon>Sar</taxon>
        <taxon>Stramenopiles</taxon>
        <taxon>Ochrophyta</taxon>
        <taxon>Bacillariophyta</taxon>
        <taxon>Fragilariophyceae</taxon>
        <taxon>Fragilariophycidae</taxon>
        <taxon>Rhabdonematales</taxon>
        <taxon>Grammatophoraceae</taxon>
        <taxon>Grammatophora</taxon>
    </lineage>
</organism>
<dbReference type="PANTHER" id="PTHR13085">
    <property type="entry name" value="MICROSOMAL SIGNAL PEPTIDASE 25 KDA SUBUNIT"/>
    <property type="match status" value="1"/>
</dbReference>
<dbReference type="InterPro" id="IPR009582">
    <property type="entry name" value="Spc2/SPCS2"/>
</dbReference>
<evidence type="ECO:0000256" key="5">
    <source>
        <dbReference type="ARBA" id="ARBA00022824"/>
    </source>
</evidence>
<comment type="function">
    <text evidence="8 9">Component of the signal peptidase complex (SPC) which catalyzes the cleavage of N-terminal signal sequences from nascent proteins as they are translocated into the lumen of the endoplasmic reticulum. Enhances the enzymatic activity of SPC and facilitates the interactions between different components of the translocation site.</text>
</comment>
<evidence type="ECO:0000256" key="9">
    <source>
        <dbReference type="RuleBase" id="RU368033"/>
    </source>
</evidence>
<dbReference type="GO" id="GO:0045047">
    <property type="term" value="P:protein targeting to ER"/>
    <property type="evidence" value="ECO:0007669"/>
    <property type="project" value="TreeGrafter"/>
</dbReference>
<name>A0A7S1Y7Q9_9STRA</name>
<sequence>MGRSSSSKNEETKQDDSNDEEEEEELELLQVDVGDVIKLKQILDETTSAAVLEFQKEDFRLDNMKLAIMTLACLFACLAQFAPIPFPDSRPVLGICCCIYFVLSGVLQAIVTFLDKDCILITKPTDARAQKSNPNLHQYGIRVRTDLPRFSEYYKVILEFEKMPNTVKVVQTWSVGNFFDVDGYFDEIGMTEAVQGLYKRLEKGEYDKDEDVATPPEGSAKSKKE</sequence>
<dbReference type="AlphaFoldDB" id="A0A7S1Y7Q9"/>
<evidence type="ECO:0000313" key="11">
    <source>
        <dbReference type="EMBL" id="CAD9282158.1"/>
    </source>
</evidence>
<evidence type="ECO:0000256" key="10">
    <source>
        <dbReference type="SAM" id="MobiDB-lite"/>
    </source>
</evidence>
<accession>A0A7S1Y7Q9</accession>
<reference evidence="11" key="1">
    <citation type="submission" date="2021-01" db="EMBL/GenBank/DDBJ databases">
        <authorList>
            <person name="Corre E."/>
            <person name="Pelletier E."/>
            <person name="Niang G."/>
            <person name="Scheremetjew M."/>
            <person name="Finn R."/>
            <person name="Kale V."/>
            <person name="Holt S."/>
            <person name="Cochrane G."/>
            <person name="Meng A."/>
            <person name="Brown T."/>
            <person name="Cohen L."/>
        </authorList>
    </citation>
    <scope>NUCLEOTIDE SEQUENCE</scope>
    <source>
        <strain evidence="11">CCMP 410</strain>
    </source>
</reference>
<dbReference type="PANTHER" id="PTHR13085:SF0">
    <property type="entry name" value="SIGNAL PEPTIDASE COMPLEX SUBUNIT 2"/>
    <property type="match status" value="1"/>
</dbReference>
<dbReference type="GO" id="GO:0008233">
    <property type="term" value="F:peptidase activity"/>
    <property type="evidence" value="ECO:0007669"/>
    <property type="project" value="UniProtKB-UniRule"/>
</dbReference>
<keyword evidence="6 9" id="KW-1133">Transmembrane helix</keyword>
<protein>
    <recommendedName>
        <fullName evidence="3 9">Signal peptidase complex subunit 2</fullName>
    </recommendedName>
</protein>
<proteinExistence type="inferred from homology"/>
<dbReference type="GO" id="GO:0005787">
    <property type="term" value="C:signal peptidase complex"/>
    <property type="evidence" value="ECO:0007669"/>
    <property type="project" value="UniProtKB-UniRule"/>
</dbReference>
<evidence type="ECO:0000256" key="3">
    <source>
        <dbReference type="ARBA" id="ARBA00017057"/>
    </source>
</evidence>
<feature type="region of interest" description="Disordered" evidence="10">
    <location>
        <begin position="1"/>
        <end position="25"/>
    </location>
</feature>
<evidence type="ECO:0000256" key="6">
    <source>
        <dbReference type="ARBA" id="ARBA00022989"/>
    </source>
</evidence>
<evidence type="ECO:0000256" key="2">
    <source>
        <dbReference type="ARBA" id="ARBA00007324"/>
    </source>
</evidence>
<evidence type="ECO:0000256" key="7">
    <source>
        <dbReference type="ARBA" id="ARBA00023136"/>
    </source>
</evidence>